<dbReference type="Proteomes" id="UP000229641">
    <property type="component" value="Unassembled WGS sequence"/>
</dbReference>
<dbReference type="CDD" id="cd07043">
    <property type="entry name" value="STAS_anti-anti-sigma_factors"/>
    <property type="match status" value="1"/>
</dbReference>
<evidence type="ECO:0000256" key="1">
    <source>
        <dbReference type="ARBA" id="ARBA00009013"/>
    </source>
</evidence>
<evidence type="ECO:0000259" key="3">
    <source>
        <dbReference type="PROSITE" id="PS50801"/>
    </source>
</evidence>
<evidence type="ECO:0000313" key="4">
    <source>
        <dbReference type="EMBL" id="PIQ89708.1"/>
    </source>
</evidence>
<comment type="similarity">
    <text evidence="1 2">Belongs to the anti-sigma-factor antagonist family.</text>
</comment>
<proteinExistence type="inferred from homology"/>
<dbReference type="InterPro" id="IPR002645">
    <property type="entry name" value="STAS_dom"/>
</dbReference>
<name>A0A2H0LZ96_9BACT</name>
<dbReference type="PROSITE" id="PS50801">
    <property type="entry name" value="STAS"/>
    <property type="match status" value="1"/>
</dbReference>
<dbReference type="GO" id="GO:0043856">
    <property type="term" value="F:anti-sigma factor antagonist activity"/>
    <property type="evidence" value="ECO:0007669"/>
    <property type="project" value="InterPro"/>
</dbReference>
<feature type="domain" description="STAS" evidence="3">
    <location>
        <begin position="10"/>
        <end position="118"/>
    </location>
</feature>
<reference evidence="4 5" key="1">
    <citation type="submission" date="2017-09" db="EMBL/GenBank/DDBJ databases">
        <title>Depth-based differentiation of microbial function through sediment-hosted aquifers and enrichment of novel symbionts in the deep terrestrial subsurface.</title>
        <authorList>
            <person name="Probst A.J."/>
            <person name="Ladd B."/>
            <person name="Jarett J.K."/>
            <person name="Geller-Mcgrath D.E."/>
            <person name="Sieber C.M."/>
            <person name="Emerson J.B."/>
            <person name="Anantharaman K."/>
            <person name="Thomas B.C."/>
            <person name="Malmstrom R."/>
            <person name="Stieglmeier M."/>
            <person name="Klingl A."/>
            <person name="Woyke T."/>
            <person name="Ryan C.M."/>
            <person name="Banfield J.F."/>
        </authorList>
    </citation>
    <scope>NUCLEOTIDE SEQUENCE [LARGE SCALE GENOMIC DNA]</scope>
    <source>
        <strain evidence="4">CG11_big_fil_rev_8_21_14_0_20_42_13</strain>
    </source>
</reference>
<dbReference type="AlphaFoldDB" id="A0A2H0LZ96"/>
<dbReference type="Gene3D" id="3.30.750.24">
    <property type="entry name" value="STAS domain"/>
    <property type="match status" value="1"/>
</dbReference>
<dbReference type="Pfam" id="PF01740">
    <property type="entry name" value="STAS"/>
    <property type="match status" value="1"/>
</dbReference>
<dbReference type="NCBIfam" id="TIGR00377">
    <property type="entry name" value="ant_ant_sig"/>
    <property type="match status" value="1"/>
</dbReference>
<dbReference type="EMBL" id="PCWA01000023">
    <property type="protein sequence ID" value="PIQ89708.1"/>
    <property type="molecule type" value="Genomic_DNA"/>
</dbReference>
<dbReference type="InterPro" id="IPR003658">
    <property type="entry name" value="Anti-sigma_ant"/>
</dbReference>
<comment type="caution">
    <text evidence="4">The sequence shown here is derived from an EMBL/GenBank/DDBJ whole genome shotgun (WGS) entry which is preliminary data.</text>
</comment>
<protein>
    <recommendedName>
        <fullName evidence="2">Anti-sigma factor antagonist</fullName>
    </recommendedName>
</protein>
<dbReference type="InterPro" id="IPR036513">
    <property type="entry name" value="STAS_dom_sf"/>
</dbReference>
<sequence length="118" mass="13137">MSGIFNLEIENIKDRPEKQINLVTFKGKLDVVSSPGVAQKILPLIDEGQLFFVFDFNSLDYIDSAGIYTILQCYTHAKEKKGSIVLARLSSNVEEILSSIGVTKILPTYTKLEDALRA</sequence>
<dbReference type="PANTHER" id="PTHR33495">
    <property type="entry name" value="ANTI-SIGMA FACTOR ANTAGONIST TM_1081-RELATED-RELATED"/>
    <property type="match status" value="1"/>
</dbReference>
<dbReference type="SUPFAM" id="SSF52091">
    <property type="entry name" value="SpoIIaa-like"/>
    <property type="match status" value="1"/>
</dbReference>
<gene>
    <name evidence="4" type="ORF">COV72_01690</name>
</gene>
<evidence type="ECO:0000313" key="5">
    <source>
        <dbReference type="Proteomes" id="UP000229641"/>
    </source>
</evidence>
<organism evidence="4 5">
    <name type="scientific">Candidatus Ghiorseimicrobium undicola</name>
    <dbReference type="NCBI Taxonomy" id="1974746"/>
    <lineage>
        <taxon>Bacteria</taxon>
        <taxon>Pseudomonadati</taxon>
        <taxon>Candidatus Omnitrophota</taxon>
        <taxon>Candidatus Ghiorseimicrobium</taxon>
    </lineage>
</organism>
<accession>A0A2H0LZ96</accession>
<evidence type="ECO:0000256" key="2">
    <source>
        <dbReference type="RuleBase" id="RU003749"/>
    </source>
</evidence>